<evidence type="ECO:0000313" key="2">
    <source>
        <dbReference type="EMBL" id="PTU75155.1"/>
    </source>
</evidence>
<proteinExistence type="predicted"/>
<dbReference type="AlphaFoldDB" id="A0A2T5PBR6"/>
<comment type="caution">
    <text evidence="2">The sequence shown here is derived from an EMBL/GenBank/DDBJ whole genome shotgun (WGS) entry which is preliminary data.</text>
</comment>
<dbReference type="EMBL" id="QASN01000011">
    <property type="protein sequence ID" value="PTU75155.1"/>
    <property type="molecule type" value="Genomic_DNA"/>
</dbReference>
<dbReference type="RefSeq" id="WP_108106356.1">
    <property type="nucleotide sequence ID" value="NZ_QASN01000011.1"/>
</dbReference>
<dbReference type="Proteomes" id="UP000244064">
    <property type="component" value="Unassembled WGS sequence"/>
</dbReference>
<keyword evidence="3" id="KW-1185">Reference proteome</keyword>
<accession>A0A2T5PBR6</accession>
<organism evidence="2 3">
    <name type="scientific">Pseudomonas mangrovi</name>
    <dbReference type="NCBI Taxonomy" id="2161748"/>
    <lineage>
        <taxon>Bacteria</taxon>
        <taxon>Pseudomonadati</taxon>
        <taxon>Pseudomonadota</taxon>
        <taxon>Gammaproteobacteria</taxon>
        <taxon>Pseudomonadales</taxon>
        <taxon>Pseudomonadaceae</taxon>
        <taxon>Pseudomonas</taxon>
    </lineage>
</organism>
<feature type="transmembrane region" description="Helical" evidence="1">
    <location>
        <begin position="35"/>
        <end position="56"/>
    </location>
</feature>
<dbReference type="OrthoDB" id="7064561at2"/>
<protein>
    <submittedName>
        <fullName evidence="2">Uncharacterized protein</fullName>
    </submittedName>
</protein>
<keyword evidence="1" id="KW-1133">Transmembrane helix</keyword>
<keyword evidence="1" id="KW-0472">Membrane</keyword>
<keyword evidence="1" id="KW-0812">Transmembrane</keyword>
<name>A0A2T5PBR6_9PSED</name>
<reference evidence="2 3" key="1">
    <citation type="submission" date="2018-04" db="EMBL/GenBank/DDBJ databases">
        <title>Pseudomonas sp. nov., isolated from mangrove soil.</title>
        <authorList>
            <person name="Chen C."/>
        </authorList>
    </citation>
    <scope>NUCLEOTIDE SEQUENCE [LARGE SCALE GENOMIC DNA]</scope>
    <source>
        <strain evidence="2 3">TC-11</strain>
    </source>
</reference>
<feature type="transmembrane region" description="Helical" evidence="1">
    <location>
        <begin position="94"/>
        <end position="113"/>
    </location>
</feature>
<sequence>MKARRHLVLLSQGVGVWLAFWLAGLPAYYQQYSPLALALACVFLSVAISLCALLVLRRRTRVRRAFWYSIYYTLPFALLDALYCGWYLGHGEAFVYRYWYLAIFYITPWLTSFPPLSC</sequence>
<gene>
    <name evidence="2" type="ORF">DBO85_06280</name>
</gene>
<evidence type="ECO:0000313" key="3">
    <source>
        <dbReference type="Proteomes" id="UP000244064"/>
    </source>
</evidence>
<evidence type="ECO:0000256" key="1">
    <source>
        <dbReference type="SAM" id="Phobius"/>
    </source>
</evidence>
<feature type="transmembrane region" description="Helical" evidence="1">
    <location>
        <begin position="68"/>
        <end position="88"/>
    </location>
</feature>
<feature type="transmembrane region" description="Helical" evidence="1">
    <location>
        <begin position="7"/>
        <end position="29"/>
    </location>
</feature>